<evidence type="ECO:0000256" key="1">
    <source>
        <dbReference type="SAM" id="Phobius"/>
    </source>
</evidence>
<dbReference type="OrthoDB" id="3576735at2"/>
<dbReference type="EMBL" id="QXJM01000038">
    <property type="protein sequence ID" value="RIE03248.1"/>
    <property type="molecule type" value="Genomic_DNA"/>
</dbReference>
<sequence>MIPKLAILRRSGLLTLALGVFFLYQSLKLELGSWNEPGPGLWPLLLSLLVLTASFVLLIGNSEGGAGSEKKPFAALLRDSRLPLAAIASLVLFIVLSRYAGLTLAGGIMLLAWLRLLGKEKWTTSIVVAAGLTALCHVLFAVALQVPLPEDWLLALWSAGR</sequence>
<feature type="transmembrane region" description="Helical" evidence="1">
    <location>
        <begin position="126"/>
        <end position="144"/>
    </location>
</feature>
<keyword evidence="4" id="KW-1185">Reference proteome</keyword>
<dbReference type="RefSeq" id="WP_119149751.1">
    <property type="nucleotide sequence ID" value="NZ_JBHSOV010000042.1"/>
</dbReference>
<reference evidence="3 4" key="1">
    <citation type="submission" date="2018-09" db="EMBL/GenBank/DDBJ databases">
        <title>Cohnella cavernae sp. nov., isolated from a karst cave.</title>
        <authorList>
            <person name="Zhu H."/>
        </authorList>
    </citation>
    <scope>NUCLEOTIDE SEQUENCE [LARGE SCALE GENOMIC DNA]</scope>
    <source>
        <strain evidence="3 4">K2E09-144</strain>
    </source>
</reference>
<keyword evidence="1" id="KW-0812">Transmembrane</keyword>
<comment type="caution">
    <text evidence="3">The sequence shown here is derived from an EMBL/GenBank/DDBJ whole genome shotgun (WGS) entry which is preliminary data.</text>
</comment>
<dbReference type="InterPro" id="IPR009936">
    <property type="entry name" value="DUF1468"/>
</dbReference>
<gene>
    <name evidence="3" type="ORF">D3H35_12800</name>
</gene>
<evidence type="ECO:0000259" key="2">
    <source>
        <dbReference type="Pfam" id="PF07331"/>
    </source>
</evidence>
<dbReference type="Pfam" id="PF07331">
    <property type="entry name" value="TctB"/>
    <property type="match status" value="1"/>
</dbReference>
<organism evidence="3 4">
    <name type="scientific">Cohnella faecalis</name>
    <dbReference type="NCBI Taxonomy" id="2315694"/>
    <lineage>
        <taxon>Bacteria</taxon>
        <taxon>Bacillati</taxon>
        <taxon>Bacillota</taxon>
        <taxon>Bacilli</taxon>
        <taxon>Bacillales</taxon>
        <taxon>Paenibacillaceae</taxon>
        <taxon>Cohnella</taxon>
    </lineage>
</organism>
<keyword evidence="1" id="KW-0472">Membrane</keyword>
<feature type="transmembrane region" description="Helical" evidence="1">
    <location>
        <begin position="82"/>
        <end position="114"/>
    </location>
</feature>
<evidence type="ECO:0000313" key="4">
    <source>
        <dbReference type="Proteomes" id="UP000266340"/>
    </source>
</evidence>
<feature type="transmembrane region" description="Helical" evidence="1">
    <location>
        <begin position="44"/>
        <end position="61"/>
    </location>
</feature>
<protein>
    <submittedName>
        <fullName evidence="3">Tripartite tricarboxylate transporter TctB family protein</fullName>
    </submittedName>
</protein>
<evidence type="ECO:0000313" key="3">
    <source>
        <dbReference type="EMBL" id="RIE03248.1"/>
    </source>
</evidence>
<keyword evidence="1" id="KW-1133">Transmembrane helix</keyword>
<dbReference type="Proteomes" id="UP000266340">
    <property type="component" value="Unassembled WGS sequence"/>
</dbReference>
<dbReference type="AlphaFoldDB" id="A0A398CR32"/>
<name>A0A398CR32_9BACL</name>
<proteinExistence type="predicted"/>
<accession>A0A398CR32</accession>
<feature type="domain" description="DUF1468" evidence="2">
    <location>
        <begin position="11"/>
        <end position="149"/>
    </location>
</feature>